<name>A0A871BL94_HALGI</name>
<gene>
    <name evidence="2" type="ORF">HfgLR_21090</name>
</gene>
<dbReference type="Proteomes" id="UP000663064">
    <property type="component" value="Plasmid pHGLR1"/>
</dbReference>
<dbReference type="GeneID" id="59460973"/>
<protein>
    <submittedName>
        <fullName evidence="2">DUF2249 family protein</fullName>
    </submittedName>
</protein>
<evidence type="ECO:0000313" key="2">
    <source>
        <dbReference type="EMBL" id="QOS13453.1"/>
    </source>
</evidence>
<evidence type="ECO:0000259" key="1">
    <source>
        <dbReference type="Pfam" id="PF10006"/>
    </source>
</evidence>
<evidence type="ECO:0000313" key="3">
    <source>
        <dbReference type="Proteomes" id="UP000663064"/>
    </source>
</evidence>
<sequence>MGSFETTGETQRLDVRDIDGEPFGHIMSAIGELSAGDSLLLVNSFEPVPLYDVLKRRGCEFQTTQVDDDEWHITISLK</sequence>
<dbReference type="AlphaFoldDB" id="A0A871BL94"/>
<organism evidence="2 3">
    <name type="scientific">Haloferax gibbonsii</name>
    <dbReference type="NCBI Taxonomy" id="35746"/>
    <lineage>
        <taxon>Archaea</taxon>
        <taxon>Methanobacteriati</taxon>
        <taxon>Methanobacteriota</taxon>
        <taxon>Stenosarchaea group</taxon>
        <taxon>Halobacteria</taxon>
        <taxon>Halobacteriales</taxon>
        <taxon>Haloferacaceae</taxon>
        <taxon>Haloferax</taxon>
    </lineage>
</organism>
<dbReference type="InterPro" id="IPR018720">
    <property type="entry name" value="DUF2249"/>
</dbReference>
<reference evidence="2" key="1">
    <citation type="journal article" date="2021" name="Front. Microbiol.">
        <title>Cellular and Genomic Properties of Haloferax gibbonsii LR2-5, the Host of Euryarchaeal Virus HFTV1.</title>
        <authorList>
            <person name="Tittes C."/>
            <person name="Schwarzer S."/>
            <person name="Pfeiffer F."/>
            <person name="Dyall-Smith M."/>
            <person name="Rodriguez-Franco M."/>
            <person name="Oksanen H.M."/>
            <person name="Quax T.E.F."/>
        </authorList>
    </citation>
    <scope>NUCLEOTIDE SEQUENCE</scope>
    <source>
        <strain evidence="2">LR2-5</strain>
    </source>
</reference>
<dbReference type="RefSeq" id="WP_115821559.1">
    <property type="nucleotide sequence ID" value="NZ_CP063206.1"/>
</dbReference>
<proteinExistence type="predicted"/>
<keyword evidence="2" id="KW-0614">Plasmid</keyword>
<accession>A0A871BL94</accession>
<dbReference type="EMBL" id="CP063206">
    <property type="protein sequence ID" value="QOS13453.1"/>
    <property type="molecule type" value="Genomic_DNA"/>
</dbReference>
<dbReference type="Pfam" id="PF10006">
    <property type="entry name" value="DUF2249"/>
    <property type="match status" value="1"/>
</dbReference>
<feature type="domain" description="DUF2249" evidence="1">
    <location>
        <begin position="13"/>
        <end position="75"/>
    </location>
</feature>
<geneLocation type="plasmid" evidence="2 3">
    <name>pHGLR1</name>
</geneLocation>